<comment type="caution">
    <text evidence="14">The sequence shown here is derived from an EMBL/GenBank/DDBJ whole genome shotgun (WGS) entry which is preliminary data.</text>
</comment>
<dbReference type="SUPFAM" id="SSF56112">
    <property type="entry name" value="Protein kinase-like (PK-like)"/>
    <property type="match status" value="1"/>
</dbReference>
<evidence type="ECO:0000313" key="15">
    <source>
        <dbReference type="Proteomes" id="UP001174909"/>
    </source>
</evidence>
<dbReference type="InterPro" id="IPR000719">
    <property type="entry name" value="Prot_kinase_dom"/>
</dbReference>
<dbReference type="PROSITE" id="PS50011">
    <property type="entry name" value="PROTEIN_KINASE_DOM"/>
    <property type="match status" value="1"/>
</dbReference>
<dbReference type="GO" id="GO:0004714">
    <property type="term" value="F:transmembrane receptor protein tyrosine kinase activity"/>
    <property type="evidence" value="ECO:0007669"/>
    <property type="project" value="UniProtKB-EC"/>
</dbReference>
<dbReference type="SMART" id="SM00219">
    <property type="entry name" value="TyrKc"/>
    <property type="match status" value="1"/>
</dbReference>
<dbReference type="InterPro" id="IPR001245">
    <property type="entry name" value="Ser-Thr/Tyr_kinase_cat_dom"/>
</dbReference>
<keyword evidence="12" id="KW-0812">Transmembrane</keyword>
<dbReference type="InterPro" id="IPR017441">
    <property type="entry name" value="Protein_kinase_ATP_BS"/>
</dbReference>
<name>A0AA35R045_GEOBA</name>
<feature type="binding site" evidence="10">
    <location>
        <position position="274"/>
    </location>
    <ligand>
        <name>ATP</name>
        <dbReference type="ChEBI" id="CHEBI:30616"/>
    </ligand>
</feature>
<keyword evidence="3" id="KW-0808">Transferase</keyword>
<evidence type="ECO:0000256" key="11">
    <source>
        <dbReference type="SAM" id="MobiDB-lite"/>
    </source>
</evidence>
<dbReference type="PROSITE" id="PS00107">
    <property type="entry name" value="PROTEIN_KINASE_ATP"/>
    <property type="match status" value="1"/>
</dbReference>
<evidence type="ECO:0000256" key="9">
    <source>
        <dbReference type="ARBA" id="ARBA00051243"/>
    </source>
</evidence>
<evidence type="ECO:0000256" key="4">
    <source>
        <dbReference type="ARBA" id="ARBA00022741"/>
    </source>
</evidence>
<organism evidence="14 15">
    <name type="scientific">Geodia barretti</name>
    <name type="common">Barrett's horny sponge</name>
    <dbReference type="NCBI Taxonomy" id="519541"/>
    <lineage>
        <taxon>Eukaryota</taxon>
        <taxon>Metazoa</taxon>
        <taxon>Porifera</taxon>
        <taxon>Demospongiae</taxon>
        <taxon>Heteroscleromorpha</taxon>
        <taxon>Tetractinellida</taxon>
        <taxon>Astrophorina</taxon>
        <taxon>Geodiidae</taxon>
        <taxon>Geodia</taxon>
    </lineage>
</organism>
<dbReference type="GO" id="GO:0005886">
    <property type="term" value="C:plasma membrane"/>
    <property type="evidence" value="ECO:0007669"/>
    <property type="project" value="TreeGrafter"/>
</dbReference>
<accession>A0AA35R045</accession>
<dbReference type="GO" id="GO:0012505">
    <property type="term" value="C:endomembrane system"/>
    <property type="evidence" value="ECO:0007669"/>
    <property type="project" value="UniProtKB-SubCell"/>
</dbReference>
<feature type="domain" description="Protein kinase" evidence="13">
    <location>
        <begin position="243"/>
        <end position="512"/>
    </location>
</feature>
<feature type="region of interest" description="Disordered" evidence="11">
    <location>
        <begin position="541"/>
        <end position="562"/>
    </location>
</feature>
<dbReference type="PANTHER" id="PTHR24416:SF631">
    <property type="entry name" value="SERINE_THREONINE_TYROSINE KINASE 1"/>
    <property type="match status" value="1"/>
</dbReference>
<evidence type="ECO:0000256" key="2">
    <source>
        <dbReference type="ARBA" id="ARBA00004308"/>
    </source>
</evidence>
<dbReference type="AlphaFoldDB" id="A0AA35R045"/>
<comment type="subcellular location">
    <subcellularLocation>
        <location evidence="2">Endomembrane system</location>
    </subcellularLocation>
    <subcellularLocation>
        <location evidence="1">Membrane</location>
        <topology evidence="1">Single-pass membrane protein</topology>
    </subcellularLocation>
</comment>
<dbReference type="GO" id="GO:0050793">
    <property type="term" value="P:regulation of developmental process"/>
    <property type="evidence" value="ECO:0007669"/>
    <property type="project" value="UniProtKB-ARBA"/>
</dbReference>
<feature type="transmembrane region" description="Helical" evidence="12">
    <location>
        <begin position="71"/>
        <end position="96"/>
    </location>
</feature>
<dbReference type="Gene3D" id="1.10.510.10">
    <property type="entry name" value="Transferase(Phosphotransferase) domain 1"/>
    <property type="match status" value="1"/>
</dbReference>
<evidence type="ECO:0000256" key="10">
    <source>
        <dbReference type="PROSITE-ProRule" id="PRU10141"/>
    </source>
</evidence>
<evidence type="ECO:0000259" key="13">
    <source>
        <dbReference type="PROSITE" id="PS50011"/>
    </source>
</evidence>
<dbReference type="GO" id="GO:0005524">
    <property type="term" value="F:ATP binding"/>
    <property type="evidence" value="ECO:0007669"/>
    <property type="project" value="UniProtKB-UniRule"/>
</dbReference>
<dbReference type="GO" id="GO:0048468">
    <property type="term" value="P:cell development"/>
    <property type="evidence" value="ECO:0007669"/>
    <property type="project" value="UniProtKB-ARBA"/>
</dbReference>
<dbReference type="InterPro" id="IPR008266">
    <property type="entry name" value="Tyr_kinase_AS"/>
</dbReference>
<evidence type="ECO:0000313" key="14">
    <source>
        <dbReference type="EMBL" id="CAI7999066.1"/>
    </source>
</evidence>
<dbReference type="InterPro" id="IPR050122">
    <property type="entry name" value="RTK"/>
</dbReference>
<keyword evidence="12" id="KW-1133">Transmembrane helix</keyword>
<evidence type="ECO:0000256" key="12">
    <source>
        <dbReference type="SAM" id="Phobius"/>
    </source>
</evidence>
<dbReference type="InterPro" id="IPR020635">
    <property type="entry name" value="Tyr_kinase_cat_dom"/>
</dbReference>
<evidence type="ECO:0000256" key="8">
    <source>
        <dbReference type="ARBA" id="ARBA00023137"/>
    </source>
</evidence>
<keyword evidence="15" id="KW-1185">Reference proteome</keyword>
<dbReference type="CDD" id="cd00192">
    <property type="entry name" value="PTKc"/>
    <property type="match status" value="1"/>
</dbReference>
<dbReference type="PANTHER" id="PTHR24416">
    <property type="entry name" value="TYROSINE-PROTEIN KINASE RECEPTOR"/>
    <property type="match status" value="1"/>
</dbReference>
<dbReference type="GO" id="GO:0043235">
    <property type="term" value="C:receptor complex"/>
    <property type="evidence" value="ECO:0007669"/>
    <property type="project" value="TreeGrafter"/>
</dbReference>
<keyword evidence="5 14" id="KW-0418">Kinase</keyword>
<comment type="catalytic activity">
    <reaction evidence="9">
        <text>L-tyrosyl-[protein] + ATP = O-phospho-L-tyrosyl-[protein] + ADP + H(+)</text>
        <dbReference type="Rhea" id="RHEA:10596"/>
        <dbReference type="Rhea" id="RHEA-COMP:10136"/>
        <dbReference type="Rhea" id="RHEA-COMP:20101"/>
        <dbReference type="ChEBI" id="CHEBI:15378"/>
        <dbReference type="ChEBI" id="CHEBI:30616"/>
        <dbReference type="ChEBI" id="CHEBI:46858"/>
        <dbReference type="ChEBI" id="CHEBI:61978"/>
        <dbReference type="ChEBI" id="CHEBI:456216"/>
        <dbReference type="EC" id="2.7.10.1"/>
    </reaction>
</comment>
<dbReference type="Proteomes" id="UP001174909">
    <property type="component" value="Unassembled WGS sequence"/>
</dbReference>
<sequence length="562" mass="61659">MVAALIPQLVRHPTPVLLNHLLTLALIAVPETRIKPQTLPLAAVVLVHQPRPPLPDPAPQSGSDPNNTGQVAGIVAVLLTIVVLLVVVVVVTFMCLKKKKRQRKVVVSRVGGEAEGMINLVYGATDSEKMEVSVAASAANSNTYCGKTTSDNTKHQYECIEDLPSRIEDDVPTPYIYASADTLPQGQVPDSSYAAIGAEANAGKRPSLHYEVDSIYEAPASSENGLYAQYEKIKISTIPRSTIEATECLGSGQFGTVNKGVWQSPSSPLEVAIKTLKSSAKEEDKVKFLQEGAIMGQFRHPNVVKLHGIVREQQTVLLVIELLAKEDLREHLLTLRPEEGESVNSGLPHTLLSYCRQSISGLSYLAKKGFVHRDIAARNILLSEDHETCKIADFGMSRDLADETYYISRGGKIPVKWTAPEALHYKKYSTASDVWSFGCLMYEIWSLGHKPFETHTNPEAIKMVDKGYRLAPPPGCPRAIYQLMIKTWNPTPSERPMAETLSQNLSRPDPTLLSWNVSDKPAGVPQALQLGGPLDSTPLLYPDLQRTYLPPDLTNNDYDEPS</sequence>
<gene>
    <name evidence="14" type="ORF">GBAR_LOCUS2603</name>
</gene>
<evidence type="ECO:0000256" key="3">
    <source>
        <dbReference type="ARBA" id="ARBA00022679"/>
    </source>
</evidence>
<keyword evidence="8" id="KW-0829">Tyrosine-protein kinase</keyword>
<dbReference type="GO" id="GO:0007169">
    <property type="term" value="P:cell surface receptor protein tyrosine kinase signaling pathway"/>
    <property type="evidence" value="ECO:0007669"/>
    <property type="project" value="TreeGrafter"/>
</dbReference>
<reference evidence="14" key="1">
    <citation type="submission" date="2023-03" db="EMBL/GenBank/DDBJ databases">
        <authorList>
            <person name="Steffen K."/>
            <person name="Cardenas P."/>
        </authorList>
    </citation>
    <scope>NUCLEOTIDE SEQUENCE</scope>
</reference>
<dbReference type="FunFam" id="1.10.510.10:FF:001512">
    <property type="entry name" value="Receptor tyrosine-protein kinase erbB-2"/>
    <property type="match status" value="1"/>
</dbReference>
<dbReference type="PRINTS" id="PR00109">
    <property type="entry name" value="TYRKINASE"/>
</dbReference>
<protein>
    <submittedName>
        <fullName evidence="14">Tyrosine-protein kinase STK</fullName>
    </submittedName>
</protein>
<dbReference type="PROSITE" id="PS00109">
    <property type="entry name" value="PROTEIN_KINASE_TYR"/>
    <property type="match status" value="1"/>
</dbReference>
<dbReference type="Pfam" id="PF07714">
    <property type="entry name" value="PK_Tyr_Ser-Thr"/>
    <property type="match status" value="1"/>
</dbReference>
<evidence type="ECO:0000256" key="6">
    <source>
        <dbReference type="ARBA" id="ARBA00022840"/>
    </source>
</evidence>
<keyword evidence="6 10" id="KW-0067">ATP-binding</keyword>
<evidence type="ECO:0000256" key="1">
    <source>
        <dbReference type="ARBA" id="ARBA00004167"/>
    </source>
</evidence>
<dbReference type="EMBL" id="CASHTH010000355">
    <property type="protein sequence ID" value="CAI7999066.1"/>
    <property type="molecule type" value="Genomic_DNA"/>
</dbReference>
<evidence type="ECO:0000256" key="5">
    <source>
        <dbReference type="ARBA" id="ARBA00022777"/>
    </source>
</evidence>
<dbReference type="InterPro" id="IPR011009">
    <property type="entry name" value="Kinase-like_dom_sf"/>
</dbReference>
<keyword evidence="7 12" id="KW-0472">Membrane</keyword>
<keyword evidence="4 10" id="KW-0547">Nucleotide-binding</keyword>
<evidence type="ECO:0000256" key="7">
    <source>
        <dbReference type="ARBA" id="ARBA00023136"/>
    </source>
</evidence>
<proteinExistence type="predicted"/>